<reference evidence="4" key="1">
    <citation type="submission" date="2021-01" db="EMBL/GenBank/DDBJ databases">
        <authorList>
            <person name="Eckstrom K.M.E."/>
        </authorList>
    </citation>
    <scope>NUCLEOTIDE SEQUENCE</scope>
    <source>
        <strain evidence="4">UVCC 0001</strain>
    </source>
</reference>
<evidence type="ECO:0000313" key="4">
    <source>
        <dbReference type="EMBL" id="KAK2076035.1"/>
    </source>
</evidence>
<sequence>MERALPAPAKGKVRLLRLKRKLDTQAEDAIVVEALNPAAALADLSLTARPEATQGPGASKRYRFLRLKDLDVDDLGQLSREQLELMLFSQRQALASSSAPSERPTEAPAQPSQGAPWYHPTDSAGLRAPAWVSVLDLERHDGPLALQPSKTDADGDYTMDLYAALPSDDEAEAGDEVAAMWEAHCAGRAPVVQIMDDGTWLVQEMADQYGSSAGDSEDSNAEHYYRNDYPDDYSASTDSETFDPDATQLGPAWQAQHAWTGALELANAATLAAERAGLPRPTWKGQILRLAQSPAQALDLQSAASHCAEAGLDLRVRYLPPAALAAEAPGICSSALYGGLAMEGGLTLDPAAYLHALWTDVLEMARRAGSKVSLRPRTDVQLDTLTRQVGAVDGVALCAGAGLQRFVPGLWLDLVDGTTLTLEPGSAAAAAPSLAAVPYLVSHGPGRCAIGATWHRPAAPDQRTGAAPTTEAELLAAARAVWPPLGGWRVAGAARGTRAVSKRTHQGAVPYCGRVDHPALNTWVLGGLGSRGLLYHAWLGRLVARGLLERSDSHLPAPLVRWKSWL</sequence>
<dbReference type="InterPro" id="IPR036188">
    <property type="entry name" value="FAD/NAD-bd_sf"/>
</dbReference>
<evidence type="ECO:0000256" key="2">
    <source>
        <dbReference type="SAM" id="MobiDB-lite"/>
    </source>
</evidence>
<dbReference type="Gene3D" id="3.30.9.10">
    <property type="entry name" value="D-Amino Acid Oxidase, subunit A, domain 2"/>
    <property type="match status" value="1"/>
</dbReference>
<keyword evidence="5" id="KW-1185">Reference proteome</keyword>
<protein>
    <recommendedName>
        <fullName evidence="3">Transcription factor Iwr1 domain-containing protein</fullName>
    </recommendedName>
</protein>
<evidence type="ECO:0000313" key="5">
    <source>
        <dbReference type="Proteomes" id="UP001255856"/>
    </source>
</evidence>
<feature type="region of interest" description="Disordered" evidence="2">
    <location>
        <begin position="209"/>
        <end position="242"/>
    </location>
</feature>
<dbReference type="SUPFAM" id="SSF51971">
    <property type="entry name" value="Nucleotide-binding domain"/>
    <property type="match status" value="1"/>
</dbReference>
<dbReference type="Gene3D" id="3.50.50.60">
    <property type="entry name" value="FAD/NAD(P)-binding domain"/>
    <property type="match status" value="1"/>
</dbReference>
<evidence type="ECO:0000259" key="3">
    <source>
        <dbReference type="Pfam" id="PF08574"/>
    </source>
</evidence>
<dbReference type="InterPro" id="IPR013883">
    <property type="entry name" value="TF_Iwr1_dom"/>
</dbReference>
<feature type="region of interest" description="Disordered" evidence="2">
    <location>
        <begin position="96"/>
        <end position="121"/>
    </location>
</feature>
<comment type="caution">
    <text evidence="4">The sequence shown here is derived from an EMBL/GenBank/DDBJ whole genome shotgun (WGS) entry which is preliminary data.</text>
</comment>
<dbReference type="PANTHER" id="PTHR13847:SF261">
    <property type="entry name" value="FAD-DEPENDENT OXIDOREDUCTASE FAMILY PROTEIN"/>
    <property type="match status" value="1"/>
</dbReference>
<feature type="domain" description="Transcription factor Iwr1" evidence="3">
    <location>
        <begin position="156"/>
        <end position="232"/>
    </location>
</feature>
<dbReference type="GO" id="GO:0005737">
    <property type="term" value="C:cytoplasm"/>
    <property type="evidence" value="ECO:0007669"/>
    <property type="project" value="TreeGrafter"/>
</dbReference>
<proteinExistence type="inferred from homology"/>
<dbReference type="AlphaFoldDB" id="A0AAD9MJ53"/>
<name>A0AAD9MJ53_PROWI</name>
<evidence type="ECO:0000256" key="1">
    <source>
        <dbReference type="ARBA" id="ARBA00010218"/>
    </source>
</evidence>
<dbReference type="Pfam" id="PF08574">
    <property type="entry name" value="Iwr1"/>
    <property type="match status" value="1"/>
</dbReference>
<organism evidence="4 5">
    <name type="scientific">Prototheca wickerhamii</name>
    <dbReference type="NCBI Taxonomy" id="3111"/>
    <lineage>
        <taxon>Eukaryota</taxon>
        <taxon>Viridiplantae</taxon>
        <taxon>Chlorophyta</taxon>
        <taxon>core chlorophytes</taxon>
        <taxon>Trebouxiophyceae</taxon>
        <taxon>Chlorellales</taxon>
        <taxon>Chlorellaceae</taxon>
        <taxon>Prototheca</taxon>
    </lineage>
</organism>
<dbReference type="EMBL" id="JASFZW010000012">
    <property type="protein sequence ID" value="KAK2076035.1"/>
    <property type="molecule type" value="Genomic_DNA"/>
</dbReference>
<gene>
    <name evidence="4" type="ORF">QBZ16_001371</name>
</gene>
<accession>A0AAD9MJ53</accession>
<comment type="similarity">
    <text evidence="1">Belongs to the IWR1/SLC7A6OS family.</text>
</comment>
<dbReference type="Proteomes" id="UP001255856">
    <property type="component" value="Unassembled WGS sequence"/>
</dbReference>
<dbReference type="PANTHER" id="PTHR13847">
    <property type="entry name" value="SARCOSINE DEHYDROGENASE-RELATED"/>
    <property type="match status" value="1"/>
</dbReference>
<feature type="compositionally biased region" description="Basic and acidic residues" evidence="2">
    <location>
        <begin position="220"/>
        <end position="229"/>
    </location>
</feature>